<organism evidence="1 2">
    <name type="scientific">Lucilia cuprina</name>
    <name type="common">Green bottle fly</name>
    <name type="synonym">Australian sheep blowfly</name>
    <dbReference type="NCBI Taxonomy" id="7375"/>
    <lineage>
        <taxon>Eukaryota</taxon>
        <taxon>Metazoa</taxon>
        <taxon>Ecdysozoa</taxon>
        <taxon>Arthropoda</taxon>
        <taxon>Hexapoda</taxon>
        <taxon>Insecta</taxon>
        <taxon>Pterygota</taxon>
        <taxon>Neoptera</taxon>
        <taxon>Endopterygota</taxon>
        <taxon>Diptera</taxon>
        <taxon>Brachycera</taxon>
        <taxon>Muscomorpha</taxon>
        <taxon>Oestroidea</taxon>
        <taxon>Calliphoridae</taxon>
        <taxon>Luciliinae</taxon>
        <taxon>Lucilia</taxon>
    </lineage>
</organism>
<evidence type="ECO:0000313" key="1">
    <source>
        <dbReference type="EMBL" id="KNC33885.1"/>
    </source>
</evidence>
<reference evidence="1 2" key="1">
    <citation type="journal article" date="2015" name="Nat. Commun.">
        <title>Lucilia cuprina genome unlocks parasitic fly biology to underpin future interventions.</title>
        <authorList>
            <person name="Anstead C.A."/>
            <person name="Korhonen P.K."/>
            <person name="Young N.D."/>
            <person name="Hall R.S."/>
            <person name="Jex A.R."/>
            <person name="Murali S.C."/>
            <person name="Hughes D.S."/>
            <person name="Lee S.F."/>
            <person name="Perry T."/>
            <person name="Stroehlein A.J."/>
            <person name="Ansell B.R."/>
            <person name="Breugelmans B."/>
            <person name="Hofmann A."/>
            <person name="Qu J."/>
            <person name="Dugan S."/>
            <person name="Lee S.L."/>
            <person name="Chao H."/>
            <person name="Dinh H."/>
            <person name="Han Y."/>
            <person name="Doddapaneni H.V."/>
            <person name="Worley K.C."/>
            <person name="Muzny D.M."/>
            <person name="Ioannidis P."/>
            <person name="Waterhouse R.M."/>
            <person name="Zdobnov E.M."/>
            <person name="James P.J."/>
            <person name="Bagnall N.H."/>
            <person name="Kotze A.C."/>
            <person name="Gibbs R.A."/>
            <person name="Richards S."/>
            <person name="Batterham P."/>
            <person name="Gasser R.B."/>
        </authorList>
    </citation>
    <scope>NUCLEOTIDE SEQUENCE [LARGE SCALE GENOMIC DNA]</scope>
    <source>
        <strain evidence="1 2">LS</strain>
        <tissue evidence="1">Full body</tissue>
    </source>
</reference>
<dbReference type="EMBL" id="JRES01000138">
    <property type="protein sequence ID" value="KNC33885.1"/>
    <property type="molecule type" value="Genomic_DNA"/>
</dbReference>
<dbReference type="AlphaFoldDB" id="A0A0L0CNK3"/>
<proteinExistence type="predicted"/>
<accession>A0A0L0CNK3</accession>
<dbReference type="Proteomes" id="UP000037069">
    <property type="component" value="Unassembled WGS sequence"/>
</dbReference>
<name>A0A0L0CNK3_LUCCU</name>
<keyword evidence="2" id="KW-1185">Reference proteome</keyword>
<protein>
    <submittedName>
        <fullName evidence="1">Uncharacterized protein</fullName>
    </submittedName>
</protein>
<gene>
    <name evidence="1" type="ORF">FF38_14256</name>
</gene>
<sequence length="170" mass="19306">MDTKMLKNDHNCGAKSGPNLIFLFLEWDNKEFNIEYLEDCVPEIFDLTQNLSDASSTSKSIEMPKLIIKSPPKKKLTQEKHFEEIINTNTQQLIQALNANEDTTPFDGCTSLLTNILFPGVNRSNHIHTEWNTSKTGTRQIWRLSPVVLNYKAACSINLAPVELISRNVQ</sequence>
<evidence type="ECO:0000313" key="2">
    <source>
        <dbReference type="Proteomes" id="UP000037069"/>
    </source>
</evidence>
<comment type="caution">
    <text evidence="1">The sequence shown here is derived from an EMBL/GenBank/DDBJ whole genome shotgun (WGS) entry which is preliminary data.</text>
</comment>